<accession>W4LTQ9</accession>
<proteinExistence type="predicted"/>
<dbReference type="Pfam" id="PF02515">
    <property type="entry name" value="CoA_transf_3"/>
    <property type="match status" value="1"/>
</dbReference>
<sequence>MTTTSRQQAPLVGATVLEIAGGDAGAYCAKLFADLGASVSRVEPASGDPMRSVRLDPEEPATEGLYHSYLNAGKQIANHMPAPDTCDILNARRVCRAFSQPAEPAYRHHRHQLVWY</sequence>
<organism evidence="1 2">
    <name type="scientific">Entotheonella factor</name>
    <dbReference type="NCBI Taxonomy" id="1429438"/>
    <lineage>
        <taxon>Bacteria</taxon>
        <taxon>Pseudomonadati</taxon>
        <taxon>Nitrospinota/Tectimicrobiota group</taxon>
        <taxon>Candidatus Tectimicrobiota</taxon>
        <taxon>Candidatus Entotheonellia</taxon>
        <taxon>Candidatus Entotheonellales</taxon>
        <taxon>Candidatus Entotheonellaceae</taxon>
        <taxon>Candidatus Entotheonella</taxon>
    </lineage>
</organism>
<dbReference type="GO" id="GO:0003824">
    <property type="term" value="F:catalytic activity"/>
    <property type="evidence" value="ECO:0007669"/>
    <property type="project" value="InterPro"/>
</dbReference>
<protein>
    <recommendedName>
        <fullName evidence="3">CoA transferase</fullName>
    </recommendedName>
</protein>
<dbReference type="HOGENOM" id="CLU_2092338_0_0_7"/>
<keyword evidence="2" id="KW-1185">Reference proteome</keyword>
<dbReference type="EMBL" id="AZHW01000302">
    <property type="protein sequence ID" value="ETX00792.1"/>
    <property type="molecule type" value="Genomic_DNA"/>
</dbReference>
<dbReference type="SUPFAM" id="SSF89796">
    <property type="entry name" value="CoA-transferase family III (CaiB/BaiF)"/>
    <property type="match status" value="1"/>
</dbReference>
<name>W4LTQ9_ENTF1</name>
<evidence type="ECO:0000313" key="1">
    <source>
        <dbReference type="EMBL" id="ETX00792.1"/>
    </source>
</evidence>
<comment type="caution">
    <text evidence="1">The sequence shown here is derived from an EMBL/GenBank/DDBJ whole genome shotgun (WGS) entry which is preliminary data.</text>
</comment>
<dbReference type="AlphaFoldDB" id="W4LTQ9"/>
<evidence type="ECO:0000313" key="2">
    <source>
        <dbReference type="Proteomes" id="UP000019141"/>
    </source>
</evidence>
<dbReference type="Gene3D" id="3.40.50.10540">
    <property type="entry name" value="Crotonobetainyl-coa:carnitine coa-transferase, domain 1"/>
    <property type="match status" value="1"/>
</dbReference>
<dbReference type="Proteomes" id="UP000019141">
    <property type="component" value="Unassembled WGS sequence"/>
</dbReference>
<gene>
    <name evidence="1" type="ORF">ETSY1_09895</name>
</gene>
<reference evidence="1 2" key="1">
    <citation type="journal article" date="2014" name="Nature">
        <title>An environmental bacterial taxon with a large and distinct metabolic repertoire.</title>
        <authorList>
            <person name="Wilson M.C."/>
            <person name="Mori T."/>
            <person name="Ruckert C."/>
            <person name="Uria A.R."/>
            <person name="Helf M.J."/>
            <person name="Takada K."/>
            <person name="Gernert C."/>
            <person name="Steffens U.A."/>
            <person name="Heycke N."/>
            <person name="Schmitt S."/>
            <person name="Rinke C."/>
            <person name="Helfrich E.J."/>
            <person name="Brachmann A.O."/>
            <person name="Gurgui C."/>
            <person name="Wakimoto T."/>
            <person name="Kracht M."/>
            <person name="Crusemann M."/>
            <person name="Hentschel U."/>
            <person name="Abe I."/>
            <person name="Matsunaga S."/>
            <person name="Kalinowski J."/>
            <person name="Takeyama H."/>
            <person name="Piel J."/>
        </authorList>
    </citation>
    <scope>NUCLEOTIDE SEQUENCE [LARGE SCALE GENOMIC DNA]</scope>
    <source>
        <strain evidence="2">TSY1</strain>
    </source>
</reference>
<dbReference type="InterPro" id="IPR003673">
    <property type="entry name" value="CoA-Trfase_fam_III"/>
</dbReference>
<dbReference type="InterPro" id="IPR023606">
    <property type="entry name" value="CoA-Trfase_III_dom_1_sf"/>
</dbReference>
<evidence type="ECO:0008006" key="3">
    <source>
        <dbReference type="Google" id="ProtNLM"/>
    </source>
</evidence>